<evidence type="ECO:0000256" key="1">
    <source>
        <dbReference type="SAM" id="SignalP"/>
    </source>
</evidence>
<reference evidence="2" key="1">
    <citation type="submission" date="2023-01" db="EMBL/GenBank/DDBJ databases">
        <title>The genome sequence of Kordiimonadaceae bacterium 6D33.</title>
        <authorList>
            <person name="Liu Y."/>
        </authorList>
    </citation>
    <scope>NUCLEOTIDE SEQUENCE</scope>
    <source>
        <strain evidence="2">6D33</strain>
    </source>
</reference>
<sequence length="312" mass="33188">MLNAVTKSDGRGRRWRSLLCFLGLAAVSLPAFADPSAPALHRDRYGRFNVETTVNGREGFLFLVDTGASRTTVYRSLAADLGLRSLPRTQTIITATGTQESLVYPIASISAFGRTLRPGQMAALPERTPGHLAGVLGIDILRGAMIEFNVKKPAGRLLPPGSAPGDGGWVRIDGRPVGYGSLALEVVVDGVTIPAFIDTGAGLSVFNPPAGKALGKDSLVLNKNGKPRRTPGISAGAGNIAGYLRDVGELNIGDHRVTTVRVTEADLPVFDLFGATEFPAMILGMDILAKQDFAVDLGHWRLWIRPPAQKQD</sequence>
<evidence type="ECO:0000313" key="2">
    <source>
        <dbReference type="EMBL" id="WCL55208.1"/>
    </source>
</evidence>
<dbReference type="GO" id="GO:0006508">
    <property type="term" value="P:proteolysis"/>
    <property type="evidence" value="ECO:0007669"/>
    <property type="project" value="UniProtKB-KW"/>
</dbReference>
<dbReference type="Pfam" id="PF13650">
    <property type="entry name" value="Asp_protease_2"/>
    <property type="match status" value="2"/>
</dbReference>
<dbReference type="InterPro" id="IPR001969">
    <property type="entry name" value="Aspartic_peptidase_AS"/>
</dbReference>
<accession>A0AAE9XQ39</accession>
<name>A0AAE9XQ39_9PROT</name>
<feature type="signal peptide" evidence="1">
    <location>
        <begin position="1"/>
        <end position="33"/>
    </location>
</feature>
<organism evidence="2 3">
    <name type="scientific">Gimibacter soli</name>
    <dbReference type="NCBI Taxonomy" id="3024400"/>
    <lineage>
        <taxon>Bacteria</taxon>
        <taxon>Pseudomonadati</taxon>
        <taxon>Pseudomonadota</taxon>
        <taxon>Alphaproteobacteria</taxon>
        <taxon>Kordiimonadales</taxon>
        <taxon>Temperatibacteraceae</taxon>
        <taxon>Gimibacter</taxon>
    </lineage>
</organism>
<dbReference type="InterPro" id="IPR034122">
    <property type="entry name" value="Retropepsin-like_bacterial"/>
</dbReference>
<keyword evidence="2" id="KW-0378">Hydrolase</keyword>
<dbReference type="Proteomes" id="UP001217500">
    <property type="component" value="Chromosome"/>
</dbReference>
<keyword evidence="3" id="KW-1185">Reference proteome</keyword>
<protein>
    <submittedName>
        <fullName evidence="2">Retroviral-like aspartic protease family protein</fullName>
    </submittedName>
</protein>
<feature type="chain" id="PRO_5042295561" evidence="1">
    <location>
        <begin position="34"/>
        <end position="312"/>
    </location>
</feature>
<keyword evidence="1" id="KW-0732">Signal</keyword>
<dbReference type="CDD" id="cd05483">
    <property type="entry name" value="retropepsin_like_bacteria"/>
    <property type="match status" value="1"/>
</dbReference>
<dbReference type="GO" id="GO:0004190">
    <property type="term" value="F:aspartic-type endopeptidase activity"/>
    <property type="evidence" value="ECO:0007669"/>
    <property type="project" value="InterPro"/>
</dbReference>
<dbReference type="Gene3D" id="2.40.70.10">
    <property type="entry name" value="Acid Proteases"/>
    <property type="match status" value="2"/>
</dbReference>
<dbReference type="SUPFAM" id="SSF50630">
    <property type="entry name" value="Acid proteases"/>
    <property type="match status" value="2"/>
</dbReference>
<dbReference type="RefSeq" id="WP_289504987.1">
    <property type="nucleotide sequence ID" value="NZ_CP116805.1"/>
</dbReference>
<dbReference type="EMBL" id="CP116805">
    <property type="protein sequence ID" value="WCL55208.1"/>
    <property type="molecule type" value="Genomic_DNA"/>
</dbReference>
<keyword evidence="2" id="KW-0645">Protease</keyword>
<dbReference type="KEGG" id="gso:PH603_05480"/>
<dbReference type="PROSITE" id="PS00141">
    <property type="entry name" value="ASP_PROTEASE"/>
    <property type="match status" value="1"/>
</dbReference>
<evidence type="ECO:0000313" key="3">
    <source>
        <dbReference type="Proteomes" id="UP001217500"/>
    </source>
</evidence>
<dbReference type="InterPro" id="IPR021109">
    <property type="entry name" value="Peptidase_aspartic_dom_sf"/>
</dbReference>
<gene>
    <name evidence="2" type="ORF">PH603_05480</name>
</gene>
<proteinExistence type="predicted"/>
<dbReference type="AlphaFoldDB" id="A0AAE9XQ39"/>